<sequence>MLHGPLASMRRILARQEPMAEDKPSWMGDMGGQGVAHMSLSIVPYPSMGGGFPSTSDRAFKRLVCHISHSSITAHVTCASNAGLFRLRLDTRRDVDAHTCIRLFMFPRLRSMDLKRCFAL</sequence>
<keyword evidence="3" id="KW-1185">Reference proteome</keyword>
<dbReference type="Proteomes" id="UP000005222">
    <property type="component" value="Chromosome K"/>
</dbReference>
<reference evidence="2" key="1">
    <citation type="submission" date="2011-10" db="EMBL/GenBank/DDBJ databases">
        <authorList>
            <person name="Genoscope - CEA"/>
        </authorList>
    </citation>
    <scope>NUCLEOTIDE SEQUENCE</scope>
</reference>
<name>G8Y6X5_PICSO</name>
<dbReference type="EMBL" id="FO082048">
    <property type="protein sequence ID" value="CCE84355.1"/>
    <property type="molecule type" value="Genomic_DNA"/>
</dbReference>
<evidence type="ECO:0000313" key="3">
    <source>
        <dbReference type="Proteomes" id="UP000005222"/>
    </source>
</evidence>
<dbReference type="Proteomes" id="UP000005222">
    <property type="component" value="Chromosome L"/>
</dbReference>
<protein>
    <submittedName>
        <fullName evidence="2">Piso0_003899 protein</fullName>
    </submittedName>
</protein>
<organism evidence="2 3">
    <name type="scientific">Pichia sorbitophila (strain ATCC MYA-4447 / BCRC 22081 / CBS 7064 / NBRC 10061 / NRRL Y-12695)</name>
    <name type="common">Hybrid yeast</name>
    <dbReference type="NCBI Taxonomy" id="559304"/>
    <lineage>
        <taxon>Eukaryota</taxon>
        <taxon>Fungi</taxon>
        <taxon>Dikarya</taxon>
        <taxon>Ascomycota</taxon>
        <taxon>Saccharomycotina</taxon>
        <taxon>Pichiomycetes</taxon>
        <taxon>Debaryomycetaceae</taxon>
        <taxon>Millerozyma</taxon>
    </lineage>
</organism>
<evidence type="ECO:0000313" key="2">
    <source>
        <dbReference type="EMBL" id="CCE84355.1"/>
    </source>
</evidence>
<accession>G8Y6X5</accession>
<dbReference type="EMBL" id="FO082049">
    <property type="protein sequence ID" value="CCE83324.1"/>
    <property type="molecule type" value="Genomic_DNA"/>
</dbReference>
<reference evidence="3" key="2">
    <citation type="journal article" date="2012" name="G3 (Bethesda)">
        <title>Pichia sorbitophila, an interspecies yeast hybrid reveals early steps of genome resolution following polyploidization.</title>
        <authorList>
            <person name="Leh Louis V."/>
            <person name="Despons L."/>
            <person name="Friedrich A."/>
            <person name="Martin T."/>
            <person name="Durrens P."/>
            <person name="Casaregola S."/>
            <person name="Neuveglise C."/>
            <person name="Fairhead C."/>
            <person name="Marck C."/>
            <person name="Cruz J.A."/>
            <person name="Straub M.L."/>
            <person name="Kugler V."/>
            <person name="Sacerdot C."/>
            <person name="Uzunov Z."/>
            <person name="Thierry A."/>
            <person name="Weiss S."/>
            <person name="Bleykasten C."/>
            <person name="De Montigny J."/>
            <person name="Jacques N."/>
            <person name="Jung P."/>
            <person name="Lemaire M."/>
            <person name="Mallet S."/>
            <person name="Morel G."/>
            <person name="Richard G.F."/>
            <person name="Sarkar A."/>
            <person name="Savel G."/>
            <person name="Schacherer J."/>
            <person name="Seret M.L."/>
            <person name="Talla E."/>
            <person name="Samson G."/>
            <person name="Jubin C."/>
            <person name="Poulain J."/>
            <person name="Vacherie B."/>
            <person name="Barbe V."/>
            <person name="Pelletier E."/>
            <person name="Sherman D.J."/>
            <person name="Westhof E."/>
            <person name="Weissenbach J."/>
            <person name="Baret P.V."/>
            <person name="Wincker P."/>
            <person name="Gaillardin C."/>
            <person name="Dujon B."/>
            <person name="Souciet J.L."/>
        </authorList>
    </citation>
    <scope>NUCLEOTIDE SEQUENCE [LARGE SCALE GENOMIC DNA]</scope>
    <source>
        <strain evidence="3">ATCC MYA-4447 / BCRC 22081 / CBS 7064 / NBRC 10061 / NRRL Y-12695</strain>
    </source>
</reference>
<gene>
    <name evidence="2" type="primary">Piso0_003899</name>
    <name evidence="1" type="ORF">GNLVRS01_PISO0K05026g</name>
    <name evidence="2" type="ORF">GNLVRS01_PISO0L05027g</name>
</gene>
<dbReference type="InParanoid" id="G8Y6X5"/>
<dbReference type="HOGENOM" id="CLU_2050481_0_0_1"/>
<dbReference type="AlphaFoldDB" id="G8Y6X5"/>
<evidence type="ECO:0000313" key="1">
    <source>
        <dbReference type="EMBL" id="CCE83324.1"/>
    </source>
</evidence>
<proteinExistence type="predicted"/>